<dbReference type="PANTHER" id="PTHR11113">
    <property type="entry name" value="N-ACETYLGLUCOSAMINE-6-PHOSPHATE DEACETYLASE"/>
    <property type="match status" value="1"/>
</dbReference>
<evidence type="ECO:0000256" key="3">
    <source>
        <dbReference type="ARBA" id="ARBA00022801"/>
    </source>
</evidence>
<comment type="similarity">
    <text evidence="1 5">Belongs to the metallo-dependent hydrolases superfamily. NagA family.</text>
</comment>
<evidence type="ECO:0000313" key="7">
    <source>
        <dbReference type="EMBL" id="GAA5191239.1"/>
    </source>
</evidence>
<accession>A0ABP9S6Z5</accession>
<dbReference type="InterPro" id="IPR032466">
    <property type="entry name" value="Metal_Hydrolase"/>
</dbReference>
<dbReference type="Gene3D" id="2.30.40.10">
    <property type="entry name" value="Urease, subunit C, domain 1"/>
    <property type="match status" value="1"/>
</dbReference>
<dbReference type="NCBIfam" id="TIGR00221">
    <property type="entry name" value="nagA"/>
    <property type="match status" value="1"/>
</dbReference>
<gene>
    <name evidence="7" type="primary">nagA</name>
    <name evidence="7" type="ORF">GCM10025772_17600</name>
</gene>
<dbReference type="SUPFAM" id="SSF51556">
    <property type="entry name" value="Metallo-dependent hydrolases"/>
    <property type="match status" value="1"/>
</dbReference>
<proteinExistence type="inferred from homology"/>
<organism evidence="7 8">
    <name type="scientific">Ferrimonas gelatinilytica</name>
    <dbReference type="NCBI Taxonomy" id="1255257"/>
    <lineage>
        <taxon>Bacteria</taxon>
        <taxon>Pseudomonadati</taxon>
        <taxon>Pseudomonadota</taxon>
        <taxon>Gammaproteobacteria</taxon>
        <taxon>Alteromonadales</taxon>
        <taxon>Ferrimonadaceae</taxon>
        <taxon>Ferrimonas</taxon>
    </lineage>
</organism>
<evidence type="ECO:0000259" key="6">
    <source>
        <dbReference type="Pfam" id="PF01979"/>
    </source>
</evidence>
<name>A0ABP9S6Z5_9GAMM</name>
<comment type="catalytic activity">
    <reaction evidence="5">
        <text>N-acetyl-D-glucosamine 6-phosphate + H2O = D-glucosamine 6-phosphate + acetate</text>
        <dbReference type="Rhea" id="RHEA:22936"/>
        <dbReference type="ChEBI" id="CHEBI:15377"/>
        <dbReference type="ChEBI" id="CHEBI:30089"/>
        <dbReference type="ChEBI" id="CHEBI:57513"/>
        <dbReference type="ChEBI" id="CHEBI:58725"/>
        <dbReference type="EC" id="3.5.1.25"/>
    </reaction>
</comment>
<dbReference type="SUPFAM" id="SSF51338">
    <property type="entry name" value="Composite domain of metallo-dependent hydrolases"/>
    <property type="match status" value="1"/>
</dbReference>
<dbReference type="PIRSF" id="PIRSF038994">
    <property type="entry name" value="NagA"/>
    <property type="match status" value="1"/>
</dbReference>
<reference evidence="8" key="1">
    <citation type="journal article" date="2019" name="Int. J. Syst. Evol. Microbiol.">
        <title>The Global Catalogue of Microorganisms (GCM) 10K type strain sequencing project: providing services to taxonomists for standard genome sequencing and annotation.</title>
        <authorList>
            <consortium name="The Broad Institute Genomics Platform"/>
            <consortium name="The Broad Institute Genome Sequencing Center for Infectious Disease"/>
            <person name="Wu L."/>
            <person name="Ma J."/>
        </authorList>
    </citation>
    <scope>NUCLEOTIDE SEQUENCE [LARGE SCALE GENOMIC DNA]</scope>
    <source>
        <strain evidence="8">JCM 18720</strain>
    </source>
</reference>
<sequence length="375" mass="39491">MQAQHWQVERLFDGESFIDNAWITLSEGRVQAIGQGEAPPGAVVLTGTLVPGFIDVQVNGGGGVLFNDRPDADAIAAIISAHARYGSTGLMVTLITDQLPVIEAAADAAAQAQAAGLPGYLGIHFEGPHLSVAKKGVHSAEYIRPLSEAEMAQYCRQDLGRVMVTLAPEQVPPEQIARLVSAGVRVCLGHSNADFATAQSALAAGASGITHLFNAMSPFTSREPGLVGAALLDDDAWCGLIVDGHHVHDASLQLALKVRPESRMMLVTDAMPPVGAEGESFTLMGRPIRREGDKLTAPTGELAGSALDMASAVRNSIRRLGVEEARALKMAARYPAQFLGLAQHGTLKVGSPADMVLLDGEFQVQQCWIGGTPRI</sequence>
<dbReference type="Proteomes" id="UP001501600">
    <property type="component" value="Unassembled WGS sequence"/>
</dbReference>
<keyword evidence="8" id="KW-1185">Reference proteome</keyword>
<dbReference type="InterPro" id="IPR006680">
    <property type="entry name" value="Amidohydro-rel"/>
</dbReference>
<feature type="domain" description="Amidohydrolase-related" evidence="6">
    <location>
        <begin position="48"/>
        <end position="370"/>
    </location>
</feature>
<dbReference type="Gene3D" id="3.20.20.140">
    <property type="entry name" value="Metal-dependent hydrolases"/>
    <property type="match status" value="1"/>
</dbReference>
<keyword evidence="3 5" id="KW-0378">Hydrolase</keyword>
<dbReference type="Pfam" id="PF01979">
    <property type="entry name" value="Amidohydro_1"/>
    <property type="match status" value="1"/>
</dbReference>
<evidence type="ECO:0000256" key="1">
    <source>
        <dbReference type="ARBA" id="ARBA00010716"/>
    </source>
</evidence>
<evidence type="ECO:0000313" key="8">
    <source>
        <dbReference type="Proteomes" id="UP001501600"/>
    </source>
</evidence>
<keyword evidence="2" id="KW-0479">Metal-binding</keyword>
<dbReference type="PANTHER" id="PTHR11113:SF14">
    <property type="entry name" value="N-ACETYLGLUCOSAMINE-6-PHOSPHATE DEACETYLASE"/>
    <property type="match status" value="1"/>
</dbReference>
<dbReference type="EMBL" id="BAABLF010000010">
    <property type="protein sequence ID" value="GAA5191239.1"/>
    <property type="molecule type" value="Genomic_DNA"/>
</dbReference>
<comment type="caution">
    <text evidence="7">The sequence shown here is derived from an EMBL/GenBank/DDBJ whole genome shotgun (WGS) entry which is preliminary data.</text>
</comment>
<dbReference type="RefSeq" id="WP_345316690.1">
    <property type="nucleotide sequence ID" value="NZ_BAABLF010000010.1"/>
</dbReference>
<dbReference type="InterPro" id="IPR003764">
    <property type="entry name" value="GlcNAc_6-P_deAcase"/>
</dbReference>
<protein>
    <recommendedName>
        <fullName evidence="5">N-acetylgalactosamine-6-phosphate deacetylase</fullName>
        <ecNumber evidence="5">3.5.1.25</ecNumber>
    </recommendedName>
    <alternativeName>
        <fullName evidence="5">N-acetylglucosamine-6-phosphate deacetylase</fullName>
    </alternativeName>
</protein>
<evidence type="ECO:0000256" key="2">
    <source>
        <dbReference type="ARBA" id="ARBA00022723"/>
    </source>
</evidence>
<keyword evidence="4 5" id="KW-0119">Carbohydrate metabolism</keyword>
<dbReference type="InterPro" id="IPR011059">
    <property type="entry name" value="Metal-dep_hydrolase_composite"/>
</dbReference>
<evidence type="ECO:0000256" key="5">
    <source>
        <dbReference type="PIRNR" id="PIRNR038994"/>
    </source>
</evidence>
<evidence type="ECO:0000256" key="4">
    <source>
        <dbReference type="ARBA" id="ARBA00023277"/>
    </source>
</evidence>
<dbReference type="EC" id="3.5.1.25" evidence="5"/>
<dbReference type="CDD" id="cd00854">
    <property type="entry name" value="NagA"/>
    <property type="match status" value="1"/>
</dbReference>